<protein>
    <submittedName>
        <fullName evidence="1">Uncharacterized protein</fullName>
    </submittedName>
</protein>
<dbReference type="EMBL" id="JACDTQ010001563">
    <property type="protein sequence ID" value="KAF5922083.1"/>
    <property type="molecule type" value="Genomic_DNA"/>
</dbReference>
<proteinExistence type="predicted"/>
<keyword evidence="2" id="KW-1185">Reference proteome</keyword>
<reference evidence="1 2" key="1">
    <citation type="journal article" date="2020" name="Mol. Biol. Evol.">
        <title>Interspecific Gene Flow and the Evolution of Specialization in Black and White Rhinoceros.</title>
        <authorList>
            <person name="Moodley Y."/>
            <person name="Westbury M.V."/>
            <person name="Russo I.M."/>
            <person name="Gopalakrishnan S."/>
            <person name="Rakotoarivelo A."/>
            <person name="Olsen R.A."/>
            <person name="Prost S."/>
            <person name="Tunstall T."/>
            <person name="Ryder O.A."/>
            <person name="Dalen L."/>
            <person name="Bruford M.W."/>
        </authorList>
    </citation>
    <scope>NUCLEOTIDE SEQUENCE [LARGE SCALE GENOMIC DNA]</scope>
    <source>
        <strain evidence="1">SBR-YM</strain>
        <tissue evidence="1">Skin</tissue>
    </source>
</reference>
<dbReference type="Proteomes" id="UP000551758">
    <property type="component" value="Unassembled WGS sequence"/>
</dbReference>
<organism evidence="1 2">
    <name type="scientific">Diceros bicornis minor</name>
    <name type="common">South-central black rhinoceros</name>
    <dbReference type="NCBI Taxonomy" id="77932"/>
    <lineage>
        <taxon>Eukaryota</taxon>
        <taxon>Metazoa</taxon>
        <taxon>Chordata</taxon>
        <taxon>Craniata</taxon>
        <taxon>Vertebrata</taxon>
        <taxon>Euteleostomi</taxon>
        <taxon>Mammalia</taxon>
        <taxon>Eutheria</taxon>
        <taxon>Laurasiatheria</taxon>
        <taxon>Perissodactyla</taxon>
        <taxon>Rhinocerotidae</taxon>
        <taxon>Diceros</taxon>
    </lineage>
</organism>
<dbReference type="Gene3D" id="1.20.5.170">
    <property type="match status" value="1"/>
</dbReference>
<evidence type="ECO:0000313" key="1">
    <source>
        <dbReference type="EMBL" id="KAF5922083.1"/>
    </source>
</evidence>
<comment type="caution">
    <text evidence="1">The sequence shown here is derived from an EMBL/GenBank/DDBJ whole genome shotgun (WGS) entry which is preliminary data.</text>
</comment>
<accession>A0A7J7F246</accession>
<evidence type="ECO:0000313" key="2">
    <source>
        <dbReference type="Proteomes" id="UP000551758"/>
    </source>
</evidence>
<sequence>MSALVKTMVVDVIMRYSIRKTQKQSFESSLTETESNYCAQLSRMQEMISNLEVQKFNKSGLT</sequence>
<name>A0A7J7F246_DICBM</name>
<dbReference type="AlphaFoldDB" id="A0A7J7F246"/>
<gene>
    <name evidence="1" type="ORF">HPG69_006762</name>
</gene>